<dbReference type="GeneID" id="16193479"/>
<proteinExistence type="predicted"/>
<keyword evidence="3" id="KW-1185">Reference proteome</keyword>
<dbReference type="InterPro" id="IPR023214">
    <property type="entry name" value="HAD_sf"/>
</dbReference>
<dbReference type="InterPro" id="IPR010708">
    <property type="entry name" value="5'(3')-deoxyribonucleotidase"/>
</dbReference>
<dbReference type="GO" id="GO:0009264">
    <property type="term" value="P:deoxyribonucleotide catabolic process"/>
    <property type="evidence" value="ECO:0007669"/>
    <property type="project" value="InterPro"/>
</dbReference>
<dbReference type="OrthoDB" id="19523at10239"/>
<evidence type="ECO:0000256" key="1">
    <source>
        <dbReference type="PIRSR" id="PIRSR610708-1"/>
    </source>
</evidence>
<dbReference type="GO" id="GO:0008253">
    <property type="term" value="F:5'-nucleotidase activity"/>
    <property type="evidence" value="ECO:0007669"/>
    <property type="project" value="InterPro"/>
</dbReference>
<dbReference type="Gene3D" id="3.40.50.1000">
    <property type="entry name" value="HAD superfamily/HAD-like"/>
    <property type="match status" value="1"/>
</dbReference>
<reference evidence="2 3" key="1">
    <citation type="submission" date="2012-12" db="EMBL/GenBank/DDBJ databases">
        <authorList>
            <person name="Sencilo A."/>
            <person name="Jacobs-Sera D."/>
            <person name="Russell D.A."/>
            <person name="Ko C."/>
            <person name="Atanasova N."/>
            <person name="Osterlund E."/>
            <person name="Oksanen H.M."/>
            <person name="Bamford D.H."/>
            <person name="Hatfull G.F."/>
            <person name="Roine E."/>
            <person name="Hendrix R.W."/>
        </authorList>
    </citation>
    <scope>NUCLEOTIDE SEQUENCE [LARGE SCALE GENOMIC DNA]</scope>
</reference>
<evidence type="ECO:0000313" key="2">
    <source>
        <dbReference type="EMBL" id="AGM11899.1"/>
    </source>
</evidence>
<dbReference type="PANTHER" id="PTHR35134:SF2">
    <property type="entry name" value="NUCLEOTIDASE YQFW-RELATED"/>
    <property type="match status" value="1"/>
</dbReference>
<evidence type="ECO:0000313" key="3">
    <source>
        <dbReference type="Proteomes" id="UP000202086"/>
    </source>
</evidence>
<accession>R4T823</accession>
<dbReference type="Pfam" id="PF06941">
    <property type="entry name" value="NT5C"/>
    <property type="match status" value="1"/>
</dbReference>
<gene>
    <name evidence="2" type="primary">36</name>
    <name evidence="2" type="ORF">DNAM5_36</name>
</gene>
<dbReference type="InterPro" id="IPR052419">
    <property type="entry name" value="5_3-deoxyribonucleotidase-like"/>
</dbReference>
<sequence length="198" mass="23251">MSVTEKYQPPKVALDMESVLADTHGVYIAALNGRHGTDYSYDEVDDWDWVDQDGRDYEEFMEIVHEAWSKTWRTMPSVEREEIQFESVASISEKLIVHVVTARQGVEVEMRKWLEMKHILPHISEFHSVEPGKSKADLDYDYYIDDKPHLADRIDEDDTLFLFDQPWNQHVEERDNVYRVSSLAEVEKVFTLDGPDLR</sequence>
<dbReference type="KEGG" id="vg:16193479"/>
<dbReference type="EMBL" id="KC292029">
    <property type="protein sequence ID" value="AGM11899.1"/>
    <property type="molecule type" value="Genomic_DNA"/>
</dbReference>
<dbReference type="RefSeq" id="YP_008059598.1">
    <property type="nucleotide sequence ID" value="NC_021330.1"/>
</dbReference>
<dbReference type="PANTHER" id="PTHR35134">
    <property type="entry name" value="NUCLEOTIDASE YQFW-RELATED"/>
    <property type="match status" value="1"/>
</dbReference>
<name>R4T823_9CAUD</name>
<protein>
    <submittedName>
        <fullName evidence="2">Uncharacterized protein</fullName>
    </submittedName>
</protein>
<feature type="active site" description="Nucleophile" evidence="1">
    <location>
        <position position="15"/>
    </location>
</feature>
<dbReference type="Proteomes" id="UP000202086">
    <property type="component" value="Segment"/>
</dbReference>
<organism evidence="2 3">
    <name type="scientific">Haloarcula californiae tailed virus 1</name>
    <dbReference type="NCBI Taxonomy" id="1273746"/>
    <lineage>
        <taxon>Viruses</taxon>
        <taxon>Duplodnaviria</taxon>
        <taxon>Heunggongvirae</taxon>
        <taxon>Uroviricota</taxon>
        <taxon>Caudoviricetes</taxon>
        <taxon>Thumleimavirales</taxon>
        <taxon>Druskaviridae</taxon>
        <taxon>Hacavirus</taxon>
        <taxon>Hacavirus italiense</taxon>
        <taxon>Hacavirus HCTV1</taxon>
    </lineage>
</organism>